<protein>
    <submittedName>
        <fullName evidence="1">Uncharacterized protein</fullName>
    </submittedName>
</protein>
<evidence type="ECO:0000313" key="2">
    <source>
        <dbReference type="Proteomes" id="UP000469949"/>
    </source>
</evidence>
<dbReference type="EMBL" id="WEKV01000008">
    <property type="protein sequence ID" value="KAB7785751.1"/>
    <property type="molecule type" value="Genomic_DNA"/>
</dbReference>
<comment type="caution">
    <text evidence="1">The sequence shown here is derived from an EMBL/GenBank/DDBJ whole genome shotgun (WGS) entry which is preliminary data.</text>
</comment>
<organism evidence="1 2">
    <name type="scientific">Methylorubrum populi</name>
    <dbReference type="NCBI Taxonomy" id="223967"/>
    <lineage>
        <taxon>Bacteria</taxon>
        <taxon>Pseudomonadati</taxon>
        <taxon>Pseudomonadota</taxon>
        <taxon>Alphaproteobacteria</taxon>
        <taxon>Hyphomicrobiales</taxon>
        <taxon>Methylobacteriaceae</taxon>
        <taxon>Methylorubrum</taxon>
    </lineage>
</organism>
<dbReference type="AlphaFoldDB" id="A0A833MZT6"/>
<accession>A0A833MZT6</accession>
<sequence>MDFLTPSRPRLHRTSPSAETDSLCMTCAPNCQNSQAAPDHAGVSADSPLARSLAKSGSIPFGQPVIGRINGRPPFATFNDERRYALVFPPKRSRRHGPGASAGASRPIAARGWTAASPPIRCLRTIAWLRQPSIPSDPSWPRAPAAASAALFHLGNIAPRRKRTLLGVPFPER</sequence>
<proteinExistence type="predicted"/>
<evidence type="ECO:0000313" key="1">
    <source>
        <dbReference type="EMBL" id="KAB7785751.1"/>
    </source>
</evidence>
<gene>
    <name evidence="1" type="ORF">F8B43_1152</name>
</gene>
<name>A0A833MZT6_9HYPH</name>
<dbReference type="Proteomes" id="UP000469949">
    <property type="component" value="Unassembled WGS sequence"/>
</dbReference>
<reference evidence="1 2" key="1">
    <citation type="submission" date="2019-10" db="EMBL/GenBank/DDBJ databases">
        <title>Draft Genome Sequence of the Caffeine Degrading Methylotroph Methylorubrum populi PINKEL.</title>
        <authorList>
            <person name="Dawson S.C."/>
            <person name="Zhang X."/>
            <person name="Wright M.E."/>
            <person name="Sharma G."/>
            <person name="Langner J.T."/>
            <person name="Ditty J.L."/>
            <person name="Subuyuj G.A."/>
        </authorList>
    </citation>
    <scope>NUCLEOTIDE SEQUENCE [LARGE SCALE GENOMIC DNA]</scope>
    <source>
        <strain evidence="1 2">Pinkel</strain>
    </source>
</reference>